<dbReference type="InterPro" id="IPR021522">
    <property type="entry name" value="MctB"/>
</dbReference>
<reference evidence="3" key="1">
    <citation type="journal article" date="2019" name="Int. J. Syst. Evol. Microbiol.">
        <title>The Global Catalogue of Microorganisms (GCM) 10K type strain sequencing project: providing services to taxonomists for standard genome sequencing and annotation.</title>
        <authorList>
            <consortium name="The Broad Institute Genomics Platform"/>
            <consortium name="The Broad Institute Genome Sequencing Center for Infectious Disease"/>
            <person name="Wu L."/>
            <person name="Ma J."/>
        </authorList>
    </citation>
    <scope>NUCLEOTIDE SEQUENCE [LARGE SCALE GENOMIC DNA]</scope>
    <source>
        <strain evidence="3">JCM 15591</strain>
    </source>
</reference>
<dbReference type="Proteomes" id="UP001501475">
    <property type="component" value="Unassembled WGS sequence"/>
</dbReference>
<evidence type="ECO:0000313" key="2">
    <source>
        <dbReference type="EMBL" id="GAA1759077.1"/>
    </source>
</evidence>
<feature type="coiled-coil region" evidence="1">
    <location>
        <begin position="34"/>
        <end position="61"/>
    </location>
</feature>
<evidence type="ECO:0000313" key="3">
    <source>
        <dbReference type="Proteomes" id="UP001501475"/>
    </source>
</evidence>
<dbReference type="Pfam" id="PF11382">
    <property type="entry name" value="MctB"/>
    <property type="match status" value="1"/>
</dbReference>
<dbReference type="EMBL" id="BAAAPN010000045">
    <property type="protein sequence ID" value="GAA1759077.1"/>
    <property type="molecule type" value="Genomic_DNA"/>
</dbReference>
<accession>A0ABP4WVU9</accession>
<comment type="caution">
    <text evidence="2">The sequence shown here is derived from an EMBL/GenBank/DDBJ whole genome shotgun (WGS) entry which is preliminary data.</text>
</comment>
<sequence>MIDFRYHLVSLASVLIALAIGIVLGAGPLKEGISESLNSQVVQLRAEKQDLRTQLDAANSSIDTHQSFDKTVLPAAVAGRLADRTVVVVALPNADSGVTTSSEDTLGAAGASLQGPVQIGEKWTDTSEAASSERAGVATTIAGALGLRTTATGDDLLNDVLGATLLTKVTDATAEPAIPEDRRRASWDALRTAGLVAGDYPSTPGSLAVVIGAPEVKVPTATSTGAQSLPSLAALAGALDAAGTGAVLTAQIDPKATDSTSVIAAARGESALRQRLSTVDDAGSSIGQISIVWALVEQAAGRVGQYGLLSGARAVFPSAG</sequence>
<name>A0ABP4WVU9_9MICO</name>
<keyword evidence="1" id="KW-0175">Coiled coil</keyword>
<evidence type="ECO:0000256" key="1">
    <source>
        <dbReference type="SAM" id="Coils"/>
    </source>
</evidence>
<proteinExistence type="predicted"/>
<dbReference type="RefSeq" id="WP_324388508.1">
    <property type="nucleotide sequence ID" value="NZ_BAAAPN010000045.1"/>
</dbReference>
<gene>
    <name evidence="2" type="ORF">GCM10009810_18240</name>
</gene>
<organism evidence="2 3">
    <name type="scientific">Nostocoides vanveenii</name>
    <dbReference type="NCBI Taxonomy" id="330835"/>
    <lineage>
        <taxon>Bacteria</taxon>
        <taxon>Bacillati</taxon>
        <taxon>Actinomycetota</taxon>
        <taxon>Actinomycetes</taxon>
        <taxon>Micrococcales</taxon>
        <taxon>Intrasporangiaceae</taxon>
        <taxon>Nostocoides</taxon>
    </lineage>
</organism>
<protein>
    <submittedName>
        <fullName evidence="2">Copper transporter</fullName>
    </submittedName>
</protein>
<keyword evidence="3" id="KW-1185">Reference proteome</keyword>